<protein>
    <submittedName>
        <fullName evidence="1">Uncharacterized protein</fullName>
    </submittedName>
</protein>
<evidence type="ECO:0000313" key="1">
    <source>
        <dbReference type="EMBL" id="JAH73577.1"/>
    </source>
</evidence>
<organism evidence="1">
    <name type="scientific">Anguilla anguilla</name>
    <name type="common">European freshwater eel</name>
    <name type="synonym">Muraena anguilla</name>
    <dbReference type="NCBI Taxonomy" id="7936"/>
    <lineage>
        <taxon>Eukaryota</taxon>
        <taxon>Metazoa</taxon>
        <taxon>Chordata</taxon>
        <taxon>Craniata</taxon>
        <taxon>Vertebrata</taxon>
        <taxon>Euteleostomi</taxon>
        <taxon>Actinopterygii</taxon>
        <taxon>Neopterygii</taxon>
        <taxon>Teleostei</taxon>
        <taxon>Anguilliformes</taxon>
        <taxon>Anguillidae</taxon>
        <taxon>Anguilla</taxon>
    </lineage>
</organism>
<sequence>MNIKRDKIMTFVTGVILRVWSTSTPATPCCSALEFLWPKKTKVQPSSPGWATLNIENKAIWGK</sequence>
<name>A0A0E9V6A7_ANGAN</name>
<reference evidence="1" key="2">
    <citation type="journal article" date="2015" name="Fish Shellfish Immunol.">
        <title>Early steps in the European eel (Anguilla anguilla)-Vibrio vulnificus interaction in the gills: Role of the RtxA13 toxin.</title>
        <authorList>
            <person name="Callol A."/>
            <person name="Pajuelo D."/>
            <person name="Ebbesson L."/>
            <person name="Teles M."/>
            <person name="MacKenzie S."/>
            <person name="Amaro C."/>
        </authorList>
    </citation>
    <scope>NUCLEOTIDE SEQUENCE</scope>
</reference>
<reference evidence="1" key="1">
    <citation type="submission" date="2014-11" db="EMBL/GenBank/DDBJ databases">
        <authorList>
            <person name="Amaro Gonzalez C."/>
        </authorList>
    </citation>
    <scope>NUCLEOTIDE SEQUENCE</scope>
</reference>
<dbReference type="AlphaFoldDB" id="A0A0E9V6A7"/>
<accession>A0A0E9V6A7</accession>
<proteinExistence type="predicted"/>
<dbReference type="EMBL" id="GBXM01035000">
    <property type="protein sequence ID" value="JAH73577.1"/>
    <property type="molecule type" value="Transcribed_RNA"/>
</dbReference>